<dbReference type="Proteomes" id="UP000265742">
    <property type="component" value="Unassembled WGS sequence"/>
</dbReference>
<dbReference type="RefSeq" id="WP_119480595.1">
    <property type="nucleotide sequence ID" value="NZ_QXTG01000001.1"/>
</dbReference>
<feature type="region of interest" description="Disordered" evidence="6">
    <location>
        <begin position="257"/>
        <end position="355"/>
    </location>
</feature>
<evidence type="ECO:0000256" key="4">
    <source>
        <dbReference type="ARBA" id="ARBA00022807"/>
    </source>
</evidence>
<dbReference type="SUPFAM" id="SSF54001">
    <property type="entry name" value="Cysteine proteinases"/>
    <property type="match status" value="1"/>
</dbReference>
<evidence type="ECO:0000313" key="9">
    <source>
        <dbReference type="EMBL" id="RIX30232.1"/>
    </source>
</evidence>
<keyword evidence="7" id="KW-0472">Membrane</keyword>
<keyword evidence="7" id="KW-1133">Transmembrane helix</keyword>
<dbReference type="InterPro" id="IPR000064">
    <property type="entry name" value="NLP_P60_dom"/>
</dbReference>
<evidence type="ECO:0000256" key="6">
    <source>
        <dbReference type="SAM" id="MobiDB-lite"/>
    </source>
</evidence>
<feature type="compositionally biased region" description="Pro residues" evidence="6">
    <location>
        <begin position="320"/>
        <end position="345"/>
    </location>
</feature>
<evidence type="ECO:0000256" key="5">
    <source>
        <dbReference type="SAM" id="Coils"/>
    </source>
</evidence>
<reference evidence="10" key="1">
    <citation type="submission" date="2018-09" db="EMBL/GenBank/DDBJ databases">
        <authorList>
            <person name="Kim I."/>
        </authorList>
    </citation>
    <scope>NUCLEOTIDE SEQUENCE [LARGE SCALE GENOMIC DNA]</scope>
    <source>
        <strain evidence="10">DD4a</strain>
    </source>
</reference>
<keyword evidence="4" id="KW-0788">Thiol protease</keyword>
<gene>
    <name evidence="9" type="ORF">D1781_01960</name>
</gene>
<dbReference type="PANTHER" id="PTHR47359:SF3">
    <property type="entry name" value="NLP_P60 DOMAIN-CONTAINING PROTEIN-RELATED"/>
    <property type="match status" value="1"/>
</dbReference>
<protein>
    <submittedName>
        <fullName evidence="9">NlpC/P60 family protein</fullName>
    </submittedName>
</protein>
<evidence type="ECO:0000313" key="10">
    <source>
        <dbReference type="Proteomes" id="UP000265742"/>
    </source>
</evidence>
<evidence type="ECO:0000256" key="3">
    <source>
        <dbReference type="ARBA" id="ARBA00022801"/>
    </source>
</evidence>
<dbReference type="PROSITE" id="PS51935">
    <property type="entry name" value="NLPC_P60"/>
    <property type="match status" value="1"/>
</dbReference>
<feature type="transmembrane region" description="Helical" evidence="7">
    <location>
        <begin position="12"/>
        <end position="35"/>
    </location>
</feature>
<keyword evidence="7" id="KW-0812">Transmembrane</keyword>
<evidence type="ECO:0000256" key="7">
    <source>
        <dbReference type="SAM" id="Phobius"/>
    </source>
</evidence>
<dbReference type="AlphaFoldDB" id="A0A3A1U193"/>
<keyword evidence="3" id="KW-0378">Hydrolase</keyword>
<keyword evidence="2" id="KW-0645">Protease</keyword>
<dbReference type="InterPro" id="IPR038765">
    <property type="entry name" value="Papain-like_cys_pep_sf"/>
</dbReference>
<sequence>MAGDPPRRRRDGALGVVGAVTIGAVTATFVAPAALADDPQYPTWNDVQRAKADRAAAEAEGARITGLLGTLQAKADAAGRTAAIAAERFHRAKLAEDSARDRHAALAQQADAAGARARTSRMRAGLLAASVARGSAGGLQLMLDASGADDFLQRLATVTQLSAQSQQITRQALTDQNEAAALGAQADSAATELADRAAAAQEALAAAQAAASEAGRAVEAEQQHADRLVAQLAELRGTSTRVAAQYAAGVIARQEAAEPAPSSGGGSSGAPAQGGGGAASAGGGTPSSGSSSGGSSSGSGAAGGVPSGGSSGGGSSAPSDPAPSAPSAPSPVEPSRPPVQPPSAGPPNSAQAASAVAYARDQIGDAYVFGGAGPNGWDCSGLTIRAYGSVGIGIGGHSATAQYDLARAQGQLVPYSRVQVGDLIFYTDGGGDMYHVAVYSGSGMMIEAPYPGVKVREVPVRSYQRVGQVARPTASAS</sequence>
<dbReference type="InterPro" id="IPR051794">
    <property type="entry name" value="PG_Endopeptidase_C40"/>
</dbReference>
<dbReference type="Gene3D" id="3.90.1720.10">
    <property type="entry name" value="endopeptidase domain like (from Nostoc punctiforme)"/>
    <property type="match status" value="1"/>
</dbReference>
<feature type="compositionally biased region" description="Low complexity" evidence="6">
    <location>
        <begin position="346"/>
        <end position="355"/>
    </location>
</feature>
<feature type="coiled-coil region" evidence="5">
    <location>
        <begin position="190"/>
        <end position="238"/>
    </location>
</feature>
<keyword evidence="5" id="KW-0175">Coiled coil</keyword>
<dbReference type="GO" id="GO:0006508">
    <property type="term" value="P:proteolysis"/>
    <property type="evidence" value="ECO:0007669"/>
    <property type="project" value="UniProtKB-KW"/>
</dbReference>
<dbReference type="Pfam" id="PF00877">
    <property type="entry name" value="NLPC_P60"/>
    <property type="match status" value="1"/>
</dbReference>
<evidence type="ECO:0000256" key="1">
    <source>
        <dbReference type="ARBA" id="ARBA00007074"/>
    </source>
</evidence>
<name>A0A3A1U193_9MICO</name>
<proteinExistence type="inferred from homology"/>
<accession>A0A3A1U193</accession>
<comment type="similarity">
    <text evidence="1">Belongs to the peptidase C40 family.</text>
</comment>
<evidence type="ECO:0000256" key="2">
    <source>
        <dbReference type="ARBA" id="ARBA00022670"/>
    </source>
</evidence>
<keyword evidence="10" id="KW-1185">Reference proteome</keyword>
<feature type="compositionally biased region" description="Gly residues" evidence="6">
    <location>
        <begin position="263"/>
        <end position="315"/>
    </location>
</feature>
<feature type="domain" description="NlpC/P60" evidence="8">
    <location>
        <begin position="349"/>
        <end position="473"/>
    </location>
</feature>
<dbReference type="EMBL" id="QXTG01000001">
    <property type="protein sequence ID" value="RIX30232.1"/>
    <property type="molecule type" value="Genomic_DNA"/>
</dbReference>
<dbReference type="GO" id="GO:0008234">
    <property type="term" value="F:cysteine-type peptidase activity"/>
    <property type="evidence" value="ECO:0007669"/>
    <property type="project" value="UniProtKB-KW"/>
</dbReference>
<comment type="caution">
    <text evidence="9">The sequence shown here is derived from an EMBL/GenBank/DDBJ whole genome shotgun (WGS) entry which is preliminary data.</text>
</comment>
<dbReference type="PANTHER" id="PTHR47359">
    <property type="entry name" value="PEPTIDOGLYCAN DL-ENDOPEPTIDASE CWLO"/>
    <property type="match status" value="1"/>
</dbReference>
<dbReference type="OrthoDB" id="5177647at2"/>
<organism evidence="9 10">
    <name type="scientific">Amnibacterium setariae</name>
    <dbReference type="NCBI Taxonomy" id="2306585"/>
    <lineage>
        <taxon>Bacteria</taxon>
        <taxon>Bacillati</taxon>
        <taxon>Actinomycetota</taxon>
        <taxon>Actinomycetes</taxon>
        <taxon>Micrococcales</taxon>
        <taxon>Microbacteriaceae</taxon>
        <taxon>Amnibacterium</taxon>
    </lineage>
</organism>
<evidence type="ECO:0000259" key="8">
    <source>
        <dbReference type="PROSITE" id="PS51935"/>
    </source>
</evidence>